<proteinExistence type="predicted"/>
<accession>A0ABR2WLV8</accession>
<organism evidence="2 3">
    <name type="scientific">Basidiobolus ranarum</name>
    <dbReference type="NCBI Taxonomy" id="34480"/>
    <lineage>
        <taxon>Eukaryota</taxon>
        <taxon>Fungi</taxon>
        <taxon>Fungi incertae sedis</taxon>
        <taxon>Zoopagomycota</taxon>
        <taxon>Entomophthoromycotina</taxon>
        <taxon>Basidiobolomycetes</taxon>
        <taxon>Basidiobolales</taxon>
        <taxon>Basidiobolaceae</taxon>
        <taxon>Basidiobolus</taxon>
    </lineage>
</organism>
<evidence type="ECO:0000313" key="2">
    <source>
        <dbReference type="EMBL" id="KAK9762452.1"/>
    </source>
</evidence>
<sequence>MRSFTGIFLLSCLSFGYISAKEQFPCPSGSISTPIGEYFEVVQTRSYPKAVEACKDCGGVLASIEQSQTSLFVSKIQGPVYVDIIDRNEYPYSCLAIFPNGKVDHPPGACAGRIGALCKK</sequence>
<dbReference type="InterPro" id="IPR016187">
    <property type="entry name" value="CTDL_fold"/>
</dbReference>
<feature type="signal peptide" evidence="1">
    <location>
        <begin position="1"/>
        <end position="20"/>
    </location>
</feature>
<keyword evidence="3" id="KW-1185">Reference proteome</keyword>
<keyword evidence="1" id="KW-0732">Signal</keyword>
<dbReference type="CDD" id="cd00037">
    <property type="entry name" value="CLECT"/>
    <property type="match status" value="1"/>
</dbReference>
<feature type="chain" id="PRO_5045717380" evidence="1">
    <location>
        <begin position="21"/>
        <end position="120"/>
    </location>
</feature>
<dbReference type="SUPFAM" id="SSF56436">
    <property type="entry name" value="C-type lectin-like"/>
    <property type="match status" value="1"/>
</dbReference>
<name>A0ABR2WLV8_9FUNG</name>
<dbReference type="Proteomes" id="UP001479436">
    <property type="component" value="Unassembled WGS sequence"/>
</dbReference>
<evidence type="ECO:0000256" key="1">
    <source>
        <dbReference type="SAM" id="SignalP"/>
    </source>
</evidence>
<protein>
    <submittedName>
        <fullName evidence="2">Uncharacterized protein</fullName>
    </submittedName>
</protein>
<evidence type="ECO:0000313" key="3">
    <source>
        <dbReference type="Proteomes" id="UP001479436"/>
    </source>
</evidence>
<gene>
    <name evidence="2" type="ORF">K7432_011786</name>
</gene>
<dbReference type="EMBL" id="JASJQH010000952">
    <property type="protein sequence ID" value="KAK9762452.1"/>
    <property type="molecule type" value="Genomic_DNA"/>
</dbReference>
<reference evidence="2 3" key="1">
    <citation type="submission" date="2023-04" db="EMBL/GenBank/DDBJ databases">
        <title>Genome of Basidiobolus ranarum AG-B5.</title>
        <authorList>
            <person name="Stajich J.E."/>
            <person name="Carter-House D."/>
            <person name="Gryganskyi A."/>
        </authorList>
    </citation>
    <scope>NUCLEOTIDE SEQUENCE [LARGE SCALE GENOMIC DNA]</scope>
    <source>
        <strain evidence="2 3">AG-B5</strain>
    </source>
</reference>
<comment type="caution">
    <text evidence="2">The sequence shown here is derived from an EMBL/GenBank/DDBJ whole genome shotgun (WGS) entry which is preliminary data.</text>
</comment>